<dbReference type="EMBL" id="BLKZ01000001">
    <property type="protein sequence ID" value="GFG91451.1"/>
    <property type="molecule type" value="Genomic_DNA"/>
</dbReference>
<sequence length="408" mass="44903">MTAELKTRCCIAGGGPAGMMLGYLLARAGIDVIVLEKHGDFLRDFRGDTIHPSTLEVMNELGLYEGLLQRPHHPTPTISANFGDFKVTMADFRHLPVRGRFIAMMPQWDFLNFIADEAQHYSTFRLMLTAEVNNLIEEDGRIAGVIVDTPTGETKIFSDLVIGCDGRSSTVRAKAGLDIVNLGAPMDVLWFRIPRIPSDPDESMGSFGQGVIMVMINRGDYWQCGYVIAKDSLEQARMHGIDFFRSQIAKLAPFLADRADELADLDDLALLTVKVDRLKKWHRPGLLCIGDAAHAMSPIGGVGINLAIQDAVAAANLLIPPLRRGQVTAADLHRVQKRRELPTRVTQAAQVFIQKNVITAVLSGPAQLRPPRAVQLVARWPRLARIPARMVGMGVRPEHPDLTLIDAS</sequence>
<evidence type="ECO:0000313" key="3">
    <source>
        <dbReference type="EMBL" id="GFG91451.1"/>
    </source>
</evidence>
<comment type="caution">
    <text evidence="3">The sequence shown here is derived from an EMBL/GenBank/DDBJ whole genome shotgun (WGS) entry which is preliminary data.</text>
</comment>
<dbReference type="GO" id="GO:0004497">
    <property type="term" value="F:monooxygenase activity"/>
    <property type="evidence" value="ECO:0007669"/>
    <property type="project" value="UniProtKB-KW"/>
</dbReference>
<dbReference type="NCBIfam" id="NF004833">
    <property type="entry name" value="PRK06185.1-1"/>
    <property type="match status" value="1"/>
</dbReference>
<reference evidence="3 4" key="1">
    <citation type="journal article" date="2019" name="Emerg. Microbes Infect.">
        <title>Comprehensive subspecies identification of 175 nontuberculous mycobacteria species based on 7547 genomic profiles.</title>
        <authorList>
            <person name="Matsumoto Y."/>
            <person name="Kinjo T."/>
            <person name="Motooka D."/>
            <person name="Nabeya D."/>
            <person name="Jung N."/>
            <person name="Uechi K."/>
            <person name="Horii T."/>
            <person name="Iida T."/>
            <person name="Fujita J."/>
            <person name="Nakamura S."/>
        </authorList>
    </citation>
    <scope>NUCLEOTIDE SEQUENCE [LARGE SCALE GENOMIC DNA]</scope>
    <source>
        <strain evidence="3 4">JCM 30725</strain>
    </source>
</reference>
<dbReference type="InterPro" id="IPR002938">
    <property type="entry name" value="FAD-bd"/>
</dbReference>
<keyword evidence="1" id="KW-0560">Oxidoreductase</keyword>
<dbReference type="PANTHER" id="PTHR43476">
    <property type="entry name" value="3-(3-HYDROXY-PHENYL)PROPIONATE/3-HYDROXYCINNAMIC ACID HYDROXYLASE"/>
    <property type="match status" value="1"/>
</dbReference>
<feature type="domain" description="FAD-binding" evidence="2">
    <location>
        <begin position="7"/>
        <end position="346"/>
    </location>
</feature>
<dbReference type="Gene3D" id="3.50.50.60">
    <property type="entry name" value="FAD/NAD(P)-binding domain"/>
    <property type="match status" value="2"/>
</dbReference>
<gene>
    <name evidence="3" type="ORF">MBOU_34930</name>
</gene>
<dbReference type="PRINTS" id="PR00420">
    <property type="entry name" value="RNGMNOXGNASE"/>
</dbReference>
<dbReference type="AlphaFoldDB" id="A0A7I9YRZ7"/>
<evidence type="ECO:0000259" key="2">
    <source>
        <dbReference type="Pfam" id="PF01494"/>
    </source>
</evidence>
<protein>
    <submittedName>
        <fullName evidence="3">Monooxygenase</fullName>
    </submittedName>
</protein>
<dbReference type="GO" id="GO:0071949">
    <property type="term" value="F:FAD binding"/>
    <property type="evidence" value="ECO:0007669"/>
    <property type="project" value="InterPro"/>
</dbReference>
<dbReference type="Proteomes" id="UP000465360">
    <property type="component" value="Unassembled WGS sequence"/>
</dbReference>
<name>A0A7I9YRZ7_MYCBU</name>
<dbReference type="InterPro" id="IPR050631">
    <property type="entry name" value="PheA/TfdB_FAD_monoxygenase"/>
</dbReference>
<keyword evidence="4" id="KW-1185">Reference proteome</keyword>
<dbReference type="PANTHER" id="PTHR43476:SF5">
    <property type="entry name" value="FAD-DEPENDENT MONOOXYGENASE"/>
    <property type="match status" value="1"/>
</dbReference>
<dbReference type="SUPFAM" id="SSF51905">
    <property type="entry name" value="FAD/NAD(P)-binding domain"/>
    <property type="match status" value="1"/>
</dbReference>
<evidence type="ECO:0000313" key="4">
    <source>
        <dbReference type="Proteomes" id="UP000465360"/>
    </source>
</evidence>
<organism evidence="3 4">
    <name type="scientific">Mycobacterium bourgelatii</name>
    <dbReference type="NCBI Taxonomy" id="1273442"/>
    <lineage>
        <taxon>Bacteria</taxon>
        <taxon>Bacillati</taxon>
        <taxon>Actinomycetota</taxon>
        <taxon>Actinomycetes</taxon>
        <taxon>Mycobacteriales</taxon>
        <taxon>Mycobacteriaceae</taxon>
        <taxon>Mycobacterium</taxon>
    </lineage>
</organism>
<evidence type="ECO:0000256" key="1">
    <source>
        <dbReference type="ARBA" id="ARBA00023002"/>
    </source>
</evidence>
<proteinExistence type="predicted"/>
<dbReference type="Pfam" id="PF01494">
    <property type="entry name" value="FAD_binding_3"/>
    <property type="match status" value="1"/>
</dbReference>
<dbReference type="RefSeq" id="WP_163714581.1">
    <property type="nucleotide sequence ID" value="NZ_BLKZ01000001.1"/>
</dbReference>
<dbReference type="NCBIfam" id="NF004834">
    <property type="entry name" value="PRK06185.1-3"/>
    <property type="match status" value="1"/>
</dbReference>
<dbReference type="InterPro" id="IPR036188">
    <property type="entry name" value="FAD/NAD-bd_sf"/>
</dbReference>
<keyword evidence="3" id="KW-0503">Monooxygenase</keyword>
<accession>A0A7I9YRZ7</accession>